<dbReference type="EMBL" id="SATR01000067">
    <property type="protein sequence ID" value="TFH89436.1"/>
    <property type="molecule type" value="Genomic_DNA"/>
</dbReference>
<gene>
    <name evidence="2" type="ORF">ELS82_22260</name>
</gene>
<organism evidence="2 3">
    <name type="scientific">Vibrio ouci</name>
    <dbReference type="NCBI Taxonomy" id="2499078"/>
    <lineage>
        <taxon>Bacteria</taxon>
        <taxon>Pseudomonadati</taxon>
        <taxon>Pseudomonadota</taxon>
        <taxon>Gammaproteobacteria</taxon>
        <taxon>Vibrionales</taxon>
        <taxon>Vibrionaceae</taxon>
        <taxon>Vibrio</taxon>
    </lineage>
</organism>
<evidence type="ECO:0000256" key="1">
    <source>
        <dbReference type="SAM" id="MobiDB-lite"/>
    </source>
</evidence>
<evidence type="ECO:0000313" key="2">
    <source>
        <dbReference type="EMBL" id="TFH89436.1"/>
    </source>
</evidence>
<dbReference type="OrthoDB" id="9899420at2"/>
<proteinExistence type="predicted"/>
<feature type="region of interest" description="Disordered" evidence="1">
    <location>
        <begin position="28"/>
        <end position="62"/>
    </location>
</feature>
<dbReference type="Proteomes" id="UP000297753">
    <property type="component" value="Unassembled WGS sequence"/>
</dbReference>
<evidence type="ECO:0008006" key="4">
    <source>
        <dbReference type="Google" id="ProtNLM"/>
    </source>
</evidence>
<keyword evidence="3" id="KW-1185">Reference proteome</keyword>
<name>A0A4Y8W9V9_9VIBR</name>
<protein>
    <recommendedName>
        <fullName evidence="4">Bacteriocin</fullName>
    </recommendedName>
</protein>
<reference evidence="2 3" key="1">
    <citation type="submission" date="2019-01" db="EMBL/GenBank/DDBJ databases">
        <title>Vibrio BEI176 sp. nov, a marine bacterium isolated from China: eastern marignal seas.</title>
        <authorList>
            <person name="Li B."/>
        </authorList>
    </citation>
    <scope>NUCLEOTIDE SEQUENCE [LARGE SCALE GENOMIC DNA]</scope>
    <source>
        <strain evidence="2 3">BEI176</strain>
    </source>
</reference>
<accession>A0A4Y8W9V9</accession>
<sequence length="62" mass="7009">MKKVICEQLPSLSNDELDMVVGGRGYDGCKSRPSKIKKAKDNYKKYRKEKKPRTGGCNTSSR</sequence>
<comment type="caution">
    <text evidence="2">The sequence shown here is derived from an EMBL/GenBank/DDBJ whole genome shotgun (WGS) entry which is preliminary data.</text>
</comment>
<dbReference type="AlphaFoldDB" id="A0A4Y8W9V9"/>
<dbReference type="RefSeq" id="WP_134837403.1">
    <property type="nucleotide sequence ID" value="NZ_SATR01000067.1"/>
</dbReference>
<evidence type="ECO:0000313" key="3">
    <source>
        <dbReference type="Proteomes" id="UP000297753"/>
    </source>
</evidence>